<sequence>MANSFAQYKANLKTTLVFALLLAFVIAFVSMPNVFVSSGSIFLDYNFSLENPVSFIAVLGLAALFLAFYSFFISIIILSVRKNLSKLKLHFYLHEMMRHFTLKIFIFYLVYCFALFALGTALIFLQVSLLLVNLLLLVISISLLFVPQSIVVDEEDIVHAISSNFEFIAGNKRATLTILFIGALLLALLQLVEFAIDQIALLGSLVSLFLTLVFILPFLEIMKTYMYMLKFDLIKSHEIAQKGKPLKARPEPDSLASA</sequence>
<feature type="transmembrane region" description="Helical" evidence="1">
    <location>
        <begin position="173"/>
        <end position="192"/>
    </location>
</feature>
<name>A0A938YVG7_9ARCH</name>
<organism evidence="2 3">
    <name type="scientific">Candidatus Iainarchaeum sp</name>
    <dbReference type="NCBI Taxonomy" id="3101447"/>
    <lineage>
        <taxon>Archaea</taxon>
        <taxon>Candidatus Iainarchaeota</taxon>
        <taxon>Candidatus Iainarchaeia</taxon>
        <taxon>Candidatus Iainarchaeales</taxon>
        <taxon>Candidatus Iainarchaeaceae</taxon>
        <taxon>Candidatus Iainarchaeum</taxon>
    </lineage>
</organism>
<keyword evidence="1" id="KW-0812">Transmembrane</keyword>
<evidence type="ECO:0000313" key="2">
    <source>
        <dbReference type="EMBL" id="MBN2067874.1"/>
    </source>
</evidence>
<accession>A0A938YVG7</accession>
<gene>
    <name evidence="2" type="ORF">JW744_05385</name>
</gene>
<evidence type="ECO:0000313" key="3">
    <source>
        <dbReference type="Proteomes" id="UP000809243"/>
    </source>
</evidence>
<protein>
    <submittedName>
        <fullName evidence="2">Uncharacterized protein</fullName>
    </submittedName>
</protein>
<dbReference type="Proteomes" id="UP000809243">
    <property type="component" value="Unassembled WGS sequence"/>
</dbReference>
<proteinExistence type="predicted"/>
<evidence type="ECO:0000256" key="1">
    <source>
        <dbReference type="SAM" id="Phobius"/>
    </source>
</evidence>
<reference evidence="2" key="1">
    <citation type="submission" date="2021-01" db="EMBL/GenBank/DDBJ databases">
        <title>Active Sulfur Cycling in an Early Earth Analoge.</title>
        <authorList>
            <person name="Hahn C.R."/>
            <person name="Youssef N.H."/>
            <person name="Elshahed M."/>
        </authorList>
    </citation>
    <scope>NUCLEOTIDE SEQUENCE</scope>
    <source>
        <strain evidence="2">Zod_Metabat.1151</strain>
    </source>
</reference>
<dbReference type="AlphaFoldDB" id="A0A938YVG7"/>
<keyword evidence="1" id="KW-1133">Transmembrane helix</keyword>
<comment type="caution">
    <text evidence="2">The sequence shown here is derived from an EMBL/GenBank/DDBJ whole genome shotgun (WGS) entry which is preliminary data.</text>
</comment>
<feature type="transmembrane region" description="Helical" evidence="1">
    <location>
        <begin position="100"/>
        <end position="124"/>
    </location>
</feature>
<feature type="transmembrane region" description="Helical" evidence="1">
    <location>
        <begin position="55"/>
        <end position="80"/>
    </location>
</feature>
<keyword evidence="1" id="KW-0472">Membrane</keyword>
<feature type="transmembrane region" description="Helical" evidence="1">
    <location>
        <begin position="198"/>
        <end position="219"/>
    </location>
</feature>
<dbReference type="EMBL" id="JAFGDB010000095">
    <property type="protein sequence ID" value="MBN2067874.1"/>
    <property type="molecule type" value="Genomic_DNA"/>
</dbReference>
<feature type="transmembrane region" description="Helical" evidence="1">
    <location>
        <begin position="12"/>
        <end position="35"/>
    </location>
</feature>
<feature type="transmembrane region" description="Helical" evidence="1">
    <location>
        <begin position="130"/>
        <end position="152"/>
    </location>
</feature>